<dbReference type="InterPro" id="IPR008915">
    <property type="entry name" value="Peptidase_M50"/>
</dbReference>
<organism evidence="13 14">
    <name type="scientific">Candidatus Intestinimonas pullistercoris</name>
    <dbReference type="NCBI Taxonomy" id="2838623"/>
    <lineage>
        <taxon>Bacteria</taxon>
        <taxon>Bacillati</taxon>
        <taxon>Bacillota</taxon>
        <taxon>Clostridia</taxon>
        <taxon>Eubacteriales</taxon>
        <taxon>Intestinimonas</taxon>
    </lineage>
</organism>
<keyword evidence="9" id="KW-0482">Metalloprotease</keyword>
<dbReference type="GO" id="GO:0006508">
    <property type="term" value="P:proteolysis"/>
    <property type="evidence" value="ECO:0007669"/>
    <property type="project" value="UniProtKB-KW"/>
</dbReference>
<gene>
    <name evidence="13" type="ORF">H9701_01415</name>
</gene>
<comment type="caution">
    <text evidence="13">The sequence shown here is derived from an EMBL/GenBank/DDBJ whole genome shotgun (WGS) entry which is preliminary data.</text>
</comment>
<evidence type="ECO:0000256" key="10">
    <source>
        <dbReference type="ARBA" id="ARBA00023136"/>
    </source>
</evidence>
<keyword evidence="8 11" id="KW-1133">Transmembrane helix</keyword>
<evidence type="ECO:0000313" key="14">
    <source>
        <dbReference type="Proteomes" id="UP000823882"/>
    </source>
</evidence>
<evidence type="ECO:0000256" key="1">
    <source>
        <dbReference type="ARBA" id="ARBA00001947"/>
    </source>
</evidence>
<evidence type="ECO:0000259" key="12">
    <source>
        <dbReference type="PROSITE" id="PS50106"/>
    </source>
</evidence>
<protein>
    <submittedName>
        <fullName evidence="13">Site-2 protease family protein</fullName>
    </submittedName>
</protein>
<keyword evidence="5 11" id="KW-0812">Transmembrane</keyword>
<dbReference type="Pfam" id="PF02163">
    <property type="entry name" value="Peptidase_M50"/>
    <property type="match status" value="1"/>
</dbReference>
<dbReference type="PANTHER" id="PTHR42837">
    <property type="entry name" value="REGULATOR OF SIGMA-E PROTEASE RSEP"/>
    <property type="match status" value="1"/>
</dbReference>
<evidence type="ECO:0000256" key="2">
    <source>
        <dbReference type="ARBA" id="ARBA00004141"/>
    </source>
</evidence>
<comment type="subcellular location">
    <subcellularLocation>
        <location evidence="2">Membrane</location>
        <topology evidence="2">Multi-pass membrane protein</topology>
    </subcellularLocation>
</comment>
<accession>A0A9D2SZM5</accession>
<evidence type="ECO:0000256" key="6">
    <source>
        <dbReference type="ARBA" id="ARBA00022801"/>
    </source>
</evidence>
<feature type="transmembrane region" description="Helical" evidence="11">
    <location>
        <begin position="270"/>
        <end position="295"/>
    </location>
</feature>
<feature type="transmembrane region" description="Helical" evidence="11">
    <location>
        <begin position="301"/>
        <end position="321"/>
    </location>
</feature>
<evidence type="ECO:0000256" key="8">
    <source>
        <dbReference type="ARBA" id="ARBA00022989"/>
    </source>
</evidence>
<dbReference type="AlphaFoldDB" id="A0A9D2SZM5"/>
<keyword evidence="4 13" id="KW-0645">Protease</keyword>
<dbReference type="InterPro" id="IPR004387">
    <property type="entry name" value="Pept_M50_Zn"/>
</dbReference>
<comment type="similarity">
    <text evidence="3">Belongs to the peptidase M50B family.</text>
</comment>
<dbReference type="GO" id="GO:0016020">
    <property type="term" value="C:membrane"/>
    <property type="evidence" value="ECO:0007669"/>
    <property type="project" value="UniProtKB-SubCell"/>
</dbReference>
<dbReference type="PANTHER" id="PTHR42837:SF2">
    <property type="entry name" value="MEMBRANE METALLOPROTEASE ARASP2, CHLOROPLASTIC-RELATED"/>
    <property type="match status" value="1"/>
</dbReference>
<proteinExistence type="inferred from homology"/>
<name>A0A9D2SZM5_9FIRM</name>
<reference evidence="13" key="1">
    <citation type="journal article" date="2021" name="PeerJ">
        <title>Extensive microbial diversity within the chicken gut microbiome revealed by metagenomics and culture.</title>
        <authorList>
            <person name="Gilroy R."/>
            <person name="Ravi A."/>
            <person name="Getino M."/>
            <person name="Pursley I."/>
            <person name="Horton D.L."/>
            <person name="Alikhan N.F."/>
            <person name="Baker D."/>
            <person name="Gharbi K."/>
            <person name="Hall N."/>
            <person name="Watson M."/>
            <person name="Adriaenssens E.M."/>
            <person name="Foster-Nyarko E."/>
            <person name="Jarju S."/>
            <person name="Secka A."/>
            <person name="Antonio M."/>
            <person name="Oren A."/>
            <person name="Chaudhuri R.R."/>
            <person name="La Ragione R."/>
            <person name="Hildebrand F."/>
            <person name="Pallen M.J."/>
        </authorList>
    </citation>
    <scope>NUCLEOTIDE SEQUENCE</scope>
    <source>
        <strain evidence="13">CHK186-1790</strain>
    </source>
</reference>
<evidence type="ECO:0000256" key="5">
    <source>
        <dbReference type="ARBA" id="ARBA00022692"/>
    </source>
</evidence>
<evidence type="ECO:0000313" key="13">
    <source>
        <dbReference type="EMBL" id="HJC40199.1"/>
    </source>
</evidence>
<dbReference type="EMBL" id="DWWJ01000025">
    <property type="protein sequence ID" value="HJC40199.1"/>
    <property type="molecule type" value="Genomic_DNA"/>
</dbReference>
<dbReference type="PROSITE" id="PS50106">
    <property type="entry name" value="PDZ"/>
    <property type="match status" value="1"/>
</dbReference>
<dbReference type="InterPro" id="IPR001478">
    <property type="entry name" value="PDZ"/>
</dbReference>
<comment type="cofactor">
    <cofactor evidence="1">
        <name>Zn(2+)</name>
        <dbReference type="ChEBI" id="CHEBI:29105"/>
    </cofactor>
</comment>
<dbReference type="Proteomes" id="UP000823882">
    <property type="component" value="Unassembled WGS sequence"/>
</dbReference>
<feature type="transmembrane region" description="Helical" evidence="11">
    <location>
        <begin position="91"/>
        <end position="113"/>
    </location>
</feature>
<reference evidence="13" key="2">
    <citation type="submission" date="2021-04" db="EMBL/GenBank/DDBJ databases">
        <authorList>
            <person name="Gilroy R."/>
        </authorList>
    </citation>
    <scope>NUCLEOTIDE SEQUENCE</scope>
    <source>
        <strain evidence="13">CHK186-1790</strain>
    </source>
</reference>
<keyword evidence="6" id="KW-0378">Hydrolase</keyword>
<evidence type="ECO:0000256" key="7">
    <source>
        <dbReference type="ARBA" id="ARBA00022833"/>
    </source>
</evidence>
<dbReference type="SUPFAM" id="SSF50156">
    <property type="entry name" value="PDZ domain-like"/>
    <property type="match status" value="1"/>
</dbReference>
<feature type="domain" description="PDZ" evidence="12">
    <location>
        <begin position="113"/>
        <end position="178"/>
    </location>
</feature>
<evidence type="ECO:0000256" key="3">
    <source>
        <dbReference type="ARBA" id="ARBA00007931"/>
    </source>
</evidence>
<keyword evidence="10 11" id="KW-0472">Membrane</keyword>
<feature type="transmembrane region" description="Helical" evidence="11">
    <location>
        <begin position="333"/>
        <end position="351"/>
    </location>
</feature>
<evidence type="ECO:0000256" key="11">
    <source>
        <dbReference type="SAM" id="Phobius"/>
    </source>
</evidence>
<dbReference type="CDD" id="cd06163">
    <property type="entry name" value="S2P-M50_PDZ_RseP-like"/>
    <property type="match status" value="1"/>
</dbReference>
<sequence length="359" mass="38547">MTILSIVLTILLFGALIAIHEFGHFLAAKSLGVRVNEFAIGMGPQLLSRTRGETTYSLRAFPIGGFCAMEGEEEDSDDPRSFSAKPAWKKFLILVAGPFMNFLAGFLIILLLFTVAGTPSLAVVTGFMSGAEDIAQTGLQPGDQFYRIDGHRIYFHSDALLYLSRAGETVEVEVLREGQVVDLGAISLPYRTLTDEATGELVQKRGIYVGQAQEAGVLQVLSSAWYQSIDYVRMVWMSLGDLLTGAVGIGDMSGPIGIVAMAGEVGQAGAAVAGLYGVLVNILDFIALIAINLAVMNLLPIPALDGGRIFFLVVNGVFTLLTRRRLDPKYEGYINAAGFLCLLALMAVVAFNDIVKLIV</sequence>
<evidence type="ECO:0000256" key="4">
    <source>
        <dbReference type="ARBA" id="ARBA00022670"/>
    </source>
</evidence>
<keyword evidence="7" id="KW-0862">Zinc</keyword>
<evidence type="ECO:0000256" key="9">
    <source>
        <dbReference type="ARBA" id="ARBA00023049"/>
    </source>
</evidence>
<dbReference type="InterPro" id="IPR036034">
    <property type="entry name" value="PDZ_sf"/>
</dbReference>
<dbReference type="Gene3D" id="2.30.42.10">
    <property type="match status" value="1"/>
</dbReference>
<dbReference type="GO" id="GO:0004222">
    <property type="term" value="F:metalloendopeptidase activity"/>
    <property type="evidence" value="ECO:0007669"/>
    <property type="project" value="InterPro"/>
</dbReference>